<dbReference type="Pfam" id="PF14111">
    <property type="entry name" value="DUF4283"/>
    <property type="match status" value="1"/>
</dbReference>
<dbReference type="InterPro" id="IPR040256">
    <property type="entry name" value="At4g02000-like"/>
</dbReference>
<dbReference type="AlphaFoldDB" id="A0A7J9EBF7"/>
<comment type="caution">
    <text evidence="2">The sequence shown here is derived from an EMBL/GenBank/DDBJ whole genome shotgun (WGS) entry which is preliminary data.</text>
</comment>
<dbReference type="Proteomes" id="UP000593568">
    <property type="component" value="Unassembled WGS sequence"/>
</dbReference>
<evidence type="ECO:0000313" key="3">
    <source>
        <dbReference type="Proteomes" id="UP000593568"/>
    </source>
</evidence>
<proteinExistence type="predicted"/>
<dbReference type="InterPro" id="IPR025558">
    <property type="entry name" value="DUF4283"/>
</dbReference>
<accession>A0A7J9EBF7</accession>
<dbReference type="PANTHER" id="PTHR31286">
    <property type="entry name" value="GLYCINE-RICH CELL WALL STRUCTURAL PROTEIN 1.8-LIKE"/>
    <property type="match status" value="1"/>
</dbReference>
<protein>
    <recommendedName>
        <fullName evidence="1">DUF4283 domain-containing protein</fullName>
    </recommendedName>
</protein>
<gene>
    <name evidence="2" type="ORF">Gotri_018778</name>
</gene>
<dbReference type="EMBL" id="JABEZW010000007">
    <property type="protein sequence ID" value="MBA0770104.1"/>
    <property type="molecule type" value="Genomic_DNA"/>
</dbReference>
<reference evidence="2 3" key="1">
    <citation type="journal article" date="2019" name="Genome Biol. Evol.">
        <title>Insights into the evolution of the New World diploid cottons (Gossypium, subgenus Houzingenia) based on genome sequencing.</title>
        <authorList>
            <person name="Grover C.E."/>
            <person name="Arick M.A. 2nd"/>
            <person name="Thrash A."/>
            <person name="Conover J.L."/>
            <person name="Sanders W.S."/>
            <person name="Peterson D.G."/>
            <person name="Frelichowski J.E."/>
            <person name="Scheffler J.A."/>
            <person name="Scheffler B.E."/>
            <person name="Wendel J.F."/>
        </authorList>
    </citation>
    <scope>NUCLEOTIDE SEQUENCE [LARGE SCALE GENOMIC DNA]</scope>
    <source>
        <strain evidence="2">8</strain>
        <tissue evidence="2">Leaf</tissue>
    </source>
</reference>
<evidence type="ECO:0000313" key="2">
    <source>
        <dbReference type="EMBL" id="MBA0770104.1"/>
    </source>
</evidence>
<feature type="domain" description="DUF4283" evidence="1">
    <location>
        <begin position="33"/>
        <end position="115"/>
    </location>
</feature>
<name>A0A7J9EBF7_9ROSI</name>
<sequence>MEKEMEGLNLEDEDEEDAGILLLIDREAQKSTYEFCLVGWFLTTSISFSGYEKYYGKYFASIKGSTDLGFGRKEGFFFKFFHEMDIKRVMERGSWTFNNHMLIHHRLENNEDPMQVPLVFSPLWVHVHDLPPSFFSKSVAKQLGNFCWTFCRIRCETSE</sequence>
<evidence type="ECO:0000259" key="1">
    <source>
        <dbReference type="Pfam" id="PF14111"/>
    </source>
</evidence>
<keyword evidence="3" id="KW-1185">Reference proteome</keyword>
<organism evidence="2 3">
    <name type="scientific">Gossypium trilobum</name>
    <dbReference type="NCBI Taxonomy" id="34281"/>
    <lineage>
        <taxon>Eukaryota</taxon>
        <taxon>Viridiplantae</taxon>
        <taxon>Streptophyta</taxon>
        <taxon>Embryophyta</taxon>
        <taxon>Tracheophyta</taxon>
        <taxon>Spermatophyta</taxon>
        <taxon>Magnoliopsida</taxon>
        <taxon>eudicotyledons</taxon>
        <taxon>Gunneridae</taxon>
        <taxon>Pentapetalae</taxon>
        <taxon>rosids</taxon>
        <taxon>malvids</taxon>
        <taxon>Malvales</taxon>
        <taxon>Malvaceae</taxon>
        <taxon>Malvoideae</taxon>
        <taxon>Gossypium</taxon>
    </lineage>
</organism>
<dbReference type="PANTHER" id="PTHR31286:SF153">
    <property type="entry name" value="DUF4283 DOMAIN PROTEIN"/>
    <property type="match status" value="1"/>
</dbReference>